<keyword evidence="13" id="KW-1185">Reference proteome</keyword>
<dbReference type="PANTHER" id="PTHR42917">
    <property type="entry name" value="2,4-DIENOYL-COA REDUCTASE"/>
    <property type="match status" value="1"/>
</dbReference>
<dbReference type="PRINTS" id="PR00368">
    <property type="entry name" value="FADPNR"/>
</dbReference>
<feature type="compositionally biased region" description="Low complexity" evidence="10">
    <location>
        <begin position="662"/>
        <end position="678"/>
    </location>
</feature>
<dbReference type="Proteomes" id="UP001596302">
    <property type="component" value="Unassembled WGS sequence"/>
</dbReference>
<dbReference type="Gene3D" id="3.40.50.720">
    <property type="entry name" value="NAD(P)-binding Rossmann-like Domain"/>
    <property type="match status" value="1"/>
</dbReference>
<keyword evidence="6" id="KW-0479">Metal-binding</keyword>
<dbReference type="InterPro" id="IPR013785">
    <property type="entry name" value="Aldolase_TIM"/>
</dbReference>
<feature type="region of interest" description="Disordered" evidence="10">
    <location>
        <begin position="659"/>
        <end position="678"/>
    </location>
</feature>
<feature type="domain" description="NADH:flavin oxidoreductase/NADH oxidase N-terminal" evidence="11">
    <location>
        <begin position="11"/>
        <end position="333"/>
    </location>
</feature>
<evidence type="ECO:0000256" key="5">
    <source>
        <dbReference type="ARBA" id="ARBA00022643"/>
    </source>
</evidence>
<comment type="cofactor">
    <cofactor evidence="1">
        <name>FMN</name>
        <dbReference type="ChEBI" id="CHEBI:58210"/>
    </cofactor>
</comment>
<keyword evidence="8" id="KW-0408">Iron</keyword>
<keyword evidence="7" id="KW-0560">Oxidoreductase</keyword>
<evidence type="ECO:0000256" key="8">
    <source>
        <dbReference type="ARBA" id="ARBA00023004"/>
    </source>
</evidence>
<sequence>MAPGSGTTVSLTAPVRLRDRTAGSRVLFGPHETNLARDREFSDRHVAYYARRAAGGAGVIVTEIASVHDSDWPYERAPLAADAGPGWAEIVRACRPYGALVLAGLGHAGAQGSSAYGQQALWGPSRIADVVSREVPMELEQPEIDALVAGFAAAAAAAAAADLDGVEVNAGQHSLLRQFLSGLTNRRTDGYGADRARLLREVLTAVRVAVGPDRVLGLRLCADELAPWAGIVPESAAAVAVSVAGLVDYLVPVRGSGMSVSATRPDLHTEPGFNRGLCAGIRAAVAGAVLVVLQGSVVDPAMAQAVLDDGSADLVEMTRAQIAEPDLVALVRAGAAGRVRPCTLSNQRSMVRDPRNPIVSDEAEPRSGHETEDPPVEGRAPDPGEVLVVGGGPAGLEAARVAALRGHRVRLAERSTRLGGALRLAAAVGGRARMGLLIPWWERELARLGVAIDVGVEITEADLDAAADTGVAALLATGSRPGPFGFATTAGTVVLTAAELQRSVLRAGSTAAALARLPDGVVVVHDPVGDPTGVGVAEQVAAAGRPTALVTPDQVAGAQLTRTGDLADANSRLQRAGVVRELRSTLRSVGAGRARLEHVWTRERREIDCAVLIDCGYRLPEDALWSARPHLPRAGDCVAPRTVHEAVLEGRRMAMAVGATGAQPTRSATARPRAAAPR</sequence>
<name>A0ABW1J3Q9_9PSEU</name>
<feature type="region of interest" description="Disordered" evidence="10">
    <location>
        <begin position="351"/>
        <end position="382"/>
    </location>
</feature>
<comment type="caution">
    <text evidence="12">The sequence shown here is derived from an EMBL/GenBank/DDBJ whole genome shotgun (WGS) entry which is preliminary data.</text>
</comment>
<evidence type="ECO:0000256" key="1">
    <source>
        <dbReference type="ARBA" id="ARBA00001917"/>
    </source>
</evidence>
<evidence type="ECO:0000256" key="9">
    <source>
        <dbReference type="ARBA" id="ARBA00023014"/>
    </source>
</evidence>
<reference evidence="13" key="1">
    <citation type="journal article" date="2019" name="Int. J. Syst. Evol. Microbiol.">
        <title>The Global Catalogue of Microorganisms (GCM) 10K type strain sequencing project: providing services to taxonomists for standard genome sequencing and annotation.</title>
        <authorList>
            <consortium name="The Broad Institute Genomics Platform"/>
            <consortium name="The Broad Institute Genome Sequencing Center for Infectious Disease"/>
            <person name="Wu L."/>
            <person name="Ma J."/>
        </authorList>
    </citation>
    <scope>NUCLEOTIDE SEQUENCE [LARGE SCALE GENOMIC DNA]</scope>
    <source>
        <strain evidence="13">CCM 8391</strain>
    </source>
</reference>
<evidence type="ECO:0000256" key="7">
    <source>
        <dbReference type="ARBA" id="ARBA00023002"/>
    </source>
</evidence>
<organism evidence="12 13">
    <name type="scientific">Pseudonocardia hispaniensis</name>
    <dbReference type="NCBI Taxonomy" id="904933"/>
    <lineage>
        <taxon>Bacteria</taxon>
        <taxon>Bacillati</taxon>
        <taxon>Actinomycetota</taxon>
        <taxon>Actinomycetes</taxon>
        <taxon>Pseudonocardiales</taxon>
        <taxon>Pseudonocardiaceae</taxon>
        <taxon>Pseudonocardia</taxon>
    </lineage>
</organism>
<keyword evidence="9" id="KW-0411">Iron-sulfur</keyword>
<dbReference type="SUPFAM" id="SSF51905">
    <property type="entry name" value="FAD/NAD(P)-binding domain"/>
    <property type="match status" value="1"/>
</dbReference>
<proteinExistence type="inferred from homology"/>
<dbReference type="InterPro" id="IPR023967">
    <property type="entry name" value="CHP03996_oxidoreductase"/>
</dbReference>
<dbReference type="RefSeq" id="WP_379585519.1">
    <property type="nucleotide sequence ID" value="NZ_JBHSQW010000031.1"/>
</dbReference>
<evidence type="ECO:0000256" key="2">
    <source>
        <dbReference type="ARBA" id="ARBA00001966"/>
    </source>
</evidence>
<dbReference type="Gene3D" id="3.20.20.70">
    <property type="entry name" value="Aldolase class I"/>
    <property type="match status" value="1"/>
</dbReference>
<dbReference type="PANTHER" id="PTHR42917:SF2">
    <property type="entry name" value="2,4-DIENOYL-COA REDUCTASE [(2E)-ENOYL-COA-PRODUCING]"/>
    <property type="match status" value="1"/>
</dbReference>
<dbReference type="NCBIfam" id="TIGR03996">
    <property type="entry name" value="mycofact_OYE_1"/>
    <property type="match status" value="1"/>
</dbReference>
<protein>
    <submittedName>
        <fullName evidence="12">Mycofactocin system FadH/OYE family oxidoreductase 1</fullName>
    </submittedName>
</protein>
<evidence type="ECO:0000256" key="3">
    <source>
        <dbReference type="ARBA" id="ARBA00011048"/>
    </source>
</evidence>
<accession>A0ABW1J3Q9</accession>
<evidence type="ECO:0000256" key="10">
    <source>
        <dbReference type="SAM" id="MobiDB-lite"/>
    </source>
</evidence>
<evidence type="ECO:0000313" key="13">
    <source>
        <dbReference type="Proteomes" id="UP001596302"/>
    </source>
</evidence>
<evidence type="ECO:0000256" key="4">
    <source>
        <dbReference type="ARBA" id="ARBA00022630"/>
    </source>
</evidence>
<evidence type="ECO:0000313" key="12">
    <source>
        <dbReference type="EMBL" id="MFC5995463.1"/>
    </source>
</evidence>
<dbReference type="InterPro" id="IPR001155">
    <property type="entry name" value="OxRdtase_FMN_N"/>
</dbReference>
<dbReference type="Pfam" id="PF00724">
    <property type="entry name" value="Oxidored_FMN"/>
    <property type="match status" value="1"/>
</dbReference>
<comment type="cofactor">
    <cofactor evidence="2">
        <name>[4Fe-4S] cluster</name>
        <dbReference type="ChEBI" id="CHEBI:49883"/>
    </cofactor>
</comment>
<feature type="compositionally biased region" description="Basic and acidic residues" evidence="10">
    <location>
        <begin position="363"/>
        <end position="372"/>
    </location>
</feature>
<evidence type="ECO:0000259" key="11">
    <source>
        <dbReference type="Pfam" id="PF00724"/>
    </source>
</evidence>
<gene>
    <name evidence="12" type="ORF">ACFQE5_14710</name>
</gene>
<keyword evidence="4" id="KW-0285">Flavoprotein</keyword>
<keyword evidence="5" id="KW-0288">FMN</keyword>
<dbReference type="InterPro" id="IPR051793">
    <property type="entry name" value="NADH:flavin_oxidoreductase"/>
</dbReference>
<dbReference type="SUPFAM" id="SSF51395">
    <property type="entry name" value="FMN-linked oxidoreductases"/>
    <property type="match status" value="1"/>
</dbReference>
<comment type="similarity">
    <text evidence="3">In the N-terminal section; belongs to the NADH:flavin oxidoreductase/NADH oxidase family.</text>
</comment>
<dbReference type="InterPro" id="IPR036188">
    <property type="entry name" value="FAD/NAD-bd_sf"/>
</dbReference>
<dbReference type="EMBL" id="JBHSQW010000031">
    <property type="protein sequence ID" value="MFC5995463.1"/>
    <property type="molecule type" value="Genomic_DNA"/>
</dbReference>
<dbReference type="Pfam" id="PF12831">
    <property type="entry name" value="FAD_oxidored"/>
    <property type="match status" value="1"/>
</dbReference>
<dbReference type="Gene3D" id="3.50.50.60">
    <property type="entry name" value="FAD/NAD(P)-binding domain"/>
    <property type="match status" value="1"/>
</dbReference>
<evidence type="ECO:0000256" key="6">
    <source>
        <dbReference type="ARBA" id="ARBA00022723"/>
    </source>
</evidence>